<dbReference type="PANTHER" id="PTHR10371:SF3">
    <property type="entry name" value="NADH DEHYDROGENASE [UBIQUINONE] FLAVOPROTEIN 2, MITOCHONDRIAL"/>
    <property type="match status" value="1"/>
</dbReference>
<sequence length="276" mass="29612">MHYLTPLQASEEPYSAEQLASLRADAEAIIARYPQKRSALLPMLHLVQSVDSFVSGRGVDLCAEMLDLTRAEVSGVATFYTQYKRHPNGEYTVGVCTNTLCAVMGGDQIFAEVSEHLGIGHDETTPDGKITLESVECNAACDFAPVVMANWEFFDNQTPESTKAMVDDLRAGKPVAPTRGASRVCSFKQVSRMLAGFPDGLAHEGVGAGPASLEGLKLAKERGWEAPPSAREDDSDADTIQDTDTDAQDTTSDAEPETGEEHSSAQQPGADKEKDA</sequence>
<dbReference type="PANTHER" id="PTHR10371">
    <property type="entry name" value="NADH DEHYDROGENASE UBIQUINONE FLAVOPROTEIN 2, MITOCHONDRIAL"/>
    <property type="match status" value="1"/>
</dbReference>
<evidence type="ECO:0000256" key="2">
    <source>
        <dbReference type="ARBA" id="ARBA00022714"/>
    </source>
</evidence>
<keyword evidence="3" id="KW-0479">Metal-binding</keyword>
<dbReference type="SUPFAM" id="SSF52833">
    <property type="entry name" value="Thioredoxin-like"/>
    <property type="match status" value="1"/>
</dbReference>
<dbReference type="InterPro" id="IPR041921">
    <property type="entry name" value="NuoE_N"/>
</dbReference>
<evidence type="ECO:0000256" key="3">
    <source>
        <dbReference type="ARBA" id="ARBA00022723"/>
    </source>
</evidence>
<evidence type="ECO:0000256" key="7">
    <source>
        <dbReference type="SAM" id="MobiDB-lite"/>
    </source>
</evidence>
<evidence type="ECO:0000313" key="8">
    <source>
        <dbReference type="EMBL" id="USQ77957.1"/>
    </source>
</evidence>
<evidence type="ECO:0000256" key="5">
    <source>
        <dbReference type="ARBA" id="ARBA00023014"/>
    </source>
</evidence>
<proteinExistence type="inferred from homology"/>
<keyword evidence="8" id="KW-0560">Oxidoreductase</keyword>
<dbReference type="Gene3D" id="1.10.10.1590">
    <property type="entry name" value="NADH-quinone oxidoreductase subunit E"/>
    <property type="match status" value="1"/>
</dbReference>
<feature type="region of interest" description="Disordered" evidence="7">
    <location>
        <begin position="221"/>
        <end position="276"/>
    </location>
</feature>
<dbReference type="InterPro" id="IPR036249">
    <property type="entry name" value="Thioredoxin-like_sf"/>
</dbReference>
<name>A0ABY4YMX6_9MICO</name>
<dbReference type="InterPro" id="IPR002023">
    <property type="entry name" value="NuoE-like"/>
</dbReference>
<comment type="similarity">
    <text evidence="1">Belongs to the complex I 24 kDa subunit family.</text>
</comment>
<keyword evidence="5" id="KW-0411">Iron-sulfur</keyword>
<evidence type="ECO:0000313" key="9">
    <source>
        <dbReference type="Proteomes" id="UP001056535"/>
    </source>
</evidence>
<comment type="cofactor">
    <cofactor evidence="6">
        <name>[2Fe-2S] cluster</name>
        <dbReference type="ChEBI" id="CHEBI:190135"/>
    </cofactor>
</comment>
<accession>A0ABY4YMX6</accession>
<dbReference type="CDD" id="cd03064">
    <property type="entry name" value="TRX_Fd_NuoE"/>
    <property type="match status" value="1"/>
</dbReference>
<feature type="compositionally biased region" description="Acidic residues" evidence="7">
    <location>
        <begin position="233"/>
        <end position="258"/>
    </location>
</feature>
<dbReference type="Proteomes" id="UP001056535">
    <property type="component" value="Chromosome"/>
</dbReference>
<organism evidence="8 9">
    <name type="scientific">Ornithinimicrobium cryptoxanthini</name>
    <dbReference type="NCBI Taxonomy" id="2934161"/>
    <lineage>
        <taxon>Bacteria</taxon>
        <taxon>Bacillati</taxon>
        <taxon>Actinomycetota</taxon>
        <taxon>Actinomycetes</taxon>
        <taxon>Micrococcales</taxon>
        <taxon>Ornithinimicrobiaceae</taxon>
        <taxon>Ornithinimicrobium</taxon>
    </lineage>
</organism>
<evidence type="ECO:0000256" key="4">
    <source>
        <dbReference type="ARBA" id="ARBA00023004"/>
    </source>
</evidence>
<keyword evidence="4" id="KW-0408">Iron</keyword>
<protein>
    <submittedName>
        <fullName evidence="8">NADH-quinone oxidoreductase subunit NuoE</fullName>
        <ecNumber evidence="8">1.6.5.11</ecNumber>
    </submittedName>
</protein>
<evidence type="ECO:0000256" key="6">
    <source>
        <dbReference type="ARBA" id="ARBA00034078"/>
    </source>
</evidence>
<dbReference type="GO" id="GO:0016491">
    <property type="term" value="F:oxidoreductase activity"/>
    <property type="evidence" value="ECO:0007669"/>
    <property type="project" value="UniProtKB-KW"/>
</dbReference>
<keyword evidence="2" id="KW-0001">2Fe-2S</keyword>
<dbReference type="EC" id="1.6.5.11" evidence="8"/>
<evidence type="ECO:0000256" key="1">
    <source>
        <dbReference type="ARBA" id="ARBA00010643"/>
    </source>
</evidence>
<dbReference type="RefSeq" id="WP_252623879.1">
    <property type="nucleotide sequence ID" value="NZ_CP099490.1"/>
</dbReference>
<dbReference type="EMBL" id="CP099490">
    <property type="protein sequence ID" value="USQ77957.1"/>
    <property type="molecule type" value="Genomic_DNA"/>
</dbReference>
<dbReference type="InterPro" id="IPR042128">
    <property type="entry name" value="NuoE_dom"/>
</dbReference>
<dbReference type="NCBIfam" id="NF005721">
    <property type="entry name" value="PRK07539.1-1"/>
    <property type="match status" value="1"/>
</dbReference>
<gene>
    <name evidence="8" type="primary">nuoE</name>
    <name evidence="8" type="ORF">NF557_03165</name>
</gene>
<reference evidence="8" key="1">
    <citation type="submission" date="2022-06" db="EMBL/GenBank/DDBJ databases">
        <title>Ornithinimicrobium JY.X270.</title>
        <authorList>
            <person name="Huang Y."/>
        </authorList>
    </citation>
    <scope>NUCLEOTIDE SEQUENCE</scope>
    <source>
        <strain evidence="8">JY.X270</strain>
    </source>
</reference>
<dbReference type="NCBIfam" id="TIGR01958">
    <property type="entry name" value="nuoE_fam"/>
    <property type="match status" value="1"/>
</dbReference>
<dbReference type="Pfam" id="PF01257">
    <property type="entry name" value="2Fe-2S_thioredx"/>
    <property type="match status" value="1"/>
</dbReference>
<dbReference type="Gene3D" id="3.40.30.10">
    <property type="entry name" value="Glutaredoxin"/>
    <property type="match status" value="1"/>
</dbReference>
<keyword evidence="9" id="KW-1185">Reference proteome</keyword>